<dbReference type="AlphaFoldDB" id="A0A370PQL5"/>
<dbReference type="EMBL" id="KZ851849">
    <property type="protein sequence ID" value="RDK44493.1"/>
    <property type="molecule type" value="Genomic_DNA"/>
</dbReference>
<name>A0A370PQL5_ASPPH</name>
<proteinExistence type="predicted"/>
<evidence type="ECO:0000313" key="3">
    <source>
        <dbReference type="Proteomes" id="UP000254937"/>
    </source>
</evidence>
<organism evidence="2 3">
    <name type="scientific">Aspergillus phoenicis ATCC 13157</name>
    <dbReference type="NCBI Taxonomy" id="1353007"/>
    <lineage>
        <taxon>Eukaryota</taxon>
        <taxon>Fungi</taxon>
        <taxon>Dikarya</taxon>
        <taxon>Ascomycota</taxon>
        <taxon>Pezizomycotina</taxon>
        <taxon>Eurotiomycetes</taxon>
        <taxon>Eurotiomycetidae</taxon>
        <taxon>Eurotiales</taxon>
        <taxon>Aspergillaceae</taxon>
        <taxon>Aspergillus</taxon>
    </lineage>
</organism>
<feature type="region of interest" description="Disordered" evidence="1">
    <location>
        <begin position="31"/>
        <end position="50"/>
    </location>
</feature>
<sequence length="90" mass="9748">MERVASTGGYSMCLAAGSWLAPEPTSSDSDVVWGLQLPPTGGMNNVNSHPNELKRFGRKSEGNRKISSTCFFPTDFLQGLWHCTISASPE</sequence>
<accession>A0A370PQL5</accession>
<reference evidence="2 3" key="1">
    <citation type="submission" date="2018-07" db="EMBL/GenBank/DDBJ databases">
        <title>Section-level genome sequencing of Aspergillus section Nigri to investigate inter- and intra-species variation.</title>
        <authorList>
            <consortium name="DOE Joint Genome Institute"/>
            <person name="Vesth T.C."/>
            <person name="Nybo J.L."/>
            <person name="Theobald S."/>
            <person name="Frisvad J.C."/>
            <person name="Larsen T.O."/>
            <person name="Nielsen K.F."/>
            <person name="Hoof J.B."/>
            <person name="Brandl J."/>
            <person name="Salamov A."/>
            <person name="Riley R."/>
            <person name="Gladden J.M."/>
            <person name="Phatale P."/>
            <person name="Nielsen M.T."/>
            <person name="Lyhne E.K."/>
            <person name="Kogle M.E."/>
            <person name="Strasser K."/>
            <person name="McDonnell E."/>
            <person name="Barry K."/>
            <person name="Clum A."/>
            <person name="Chen C."/>
            <person name="Nolan M."/>
            <person name="Sandor L."/>
            <person name="Kuo A."/>
            <person name="Lipzen A."/>
            <person name="Hainaut M."/>
            <person name="Drula E."/>
            <person name="Tsang A."/>
            <person name="Magnuson J.K."/>
            <person name="Henrissat B."/>
            <person name="Wiebenga A."/>
            <person name="Simmons B.A."/>
            <person name="Makela M.R."/>
            <person name="De vries R.P."/>
            <person name="Grigoriev I.V."/>
            <person name="Mortensen U.H."/>
            <person name="Baker S.E."/>
            <person name="Andersen M.R."/>
        </authorList>
    </citation>
    <scope>NUCLEOTIDE SEQUENCE [LARGE SCALE GENOMIC DNA]</scope>
    <source>
        <strain evidence="2 3">ATCC 13157</strain>
    </source>
</reference>
<evidence type="ECO:0000256" key="1">
    <source>
        <dbReference type="SAM" id="MobiDB-lite"/>
    </source>
</evidence>
<dbReference type="Proteomes" id="UP000254937">
    <property type="component" value="Unassembled WGS sequence"/>
</dbReference>
<keyword evidence="3" id="KW-1185">Reference proteome</keyword>
<protein>
    <submittedName>
        <fullName evidence="2">Uncharacterized protein</fullName>
    </submittedName>
</protein>
<evidence type="ECO:0000313" key="2">
    <source>
        <dbReference type="EMBL" id="RDK44493.1"/>
    </source>
</evidence>
<gene>
    <name evidence="2" type="ORF">M752DRAFT_140650</name>
</gene>